<feature type="chain" id="PRO_5022813491" evidence="1">
    <location>
        <begin position="22"/>
        <end position="171"/>
    </location>
</feature>
<reference evidence="2 3" key="1">
    <citation type="submission" date="2019-08" db="EMBL/GenBank/DDBJ databases">
        <title>Deep-cultivation of Planctomycetes and their phenomic and genomic characterization uncovers novel biology.</title>
        <authorList>
            <person name="Wiegand S."/>
            <person name="Jogler M."/>
            <person name="Boedeker C."/>
            <person name="Pinto D."/>
            <person name="Vollmers J."/>
            <person name="Rivas-Marin E."/>
            <person name="Kohn T."/>
            <person name="Peeters S.H."/>
            <person name="Heuer A."/>
            <person name="Rast P."/>
            <person name="Oberbeckmann S."/>
            <person name="Bunk B."/>
            <person name="Jeske O."/>
            <person name="Meyerdierks A."/>
            <person name="Storesund J.E."/>
            <person name="Kallscheuer N."/>
            <person name="Luecker S."/>
            <person name="Lage O.M."/>
            <person name="Pohl T."/>
            <person name="Merkel B.J."/>
            <person name="Hornburger P."/>
            <person name="Mueller R.-W."/>
            <person name="Bruemmer F."/>
            <person name="Labrenz M."/>
            <person name="Spormann A.M."/>
            <person name="Op den Camp H."/>
            <person name="Overmann J."/>
            <person name="Amann R."/>
            <person name="Jetten M.S.M."/>
            <person name="Mascher T."/>
            <person name="Medema M.H."/>
            <person name="Devos D.P."/>
            <person name="Kaster A.-K."/>
            <person name="Ovreas L."/>
            <person name="Rohde M."/>
            <person name="Galperin M.Y."/>
            <person name="Jogler C."/>
        </authorList>
    </citation>
    <scope>NUCLEOTIDE SEQUENCE [LARGE SCALE GENOMIC DNA]</scope>
    <source>
        <strain evidence="2 3">OJF2</strain>
    </source>
</reference>
<keyword evidence="3" id="KW-1185">Reference proteome</keyword>
<feature type="signal peptide" evidence="1">
    <location>
        <begin position="1"/>
        <end position="21"/>
    </location>
</feature>
<dbReference type="Proteomes" id="UP000324233">
    <property type="component" value="Chromosome"/>
</dbReference>
<dbReference type="AlphaFoldDB" id="A0A5B9W9Q2"/>
<gene>
    <name evidence="2" type="ORF">OJF2_53960</name>
</gene>
<accession>A0A5B9W9Q2</accession>
<evidence type="ECO:0000313" key="2">
    <source>
        <dbReference type="EMBL" id="QEH36811.1"/>
    </source>
</evidence>
<keyword evidence="1" id="KW-0732">Signal</keyword>
<sequence precursor="true">MTWLAAGLGVAFCTLAPTAHAQGTTAAIPESEGEDAASMAPSVGAVWGPAALRPRTRHAPRRRSMLQHHVPSQYSGPYGRDEGYGYRSPAAPVRHPETAQVPDQYYSHGDPTRVARFGNAGGAPTRMDQFEAQKLGIASNFALQQHIDNYARPPMVFGFGFGFGGGFGGFY</sequence>
<name>A0A5B9W9Q2_9BACT</name>
<protein>
    <submittedName>
        <fullName evidence="2">Uncharacterized protein</fullName>
    </submittedName>
</protein>
<dbReference type="KEGG" id="agv:OJF2_53960"/>
<proteinExistence type="predicted"/>
<evidence type="ECO:0000256" key="1">
    <source>
        <dbReference type="SAM" id="SignalP"/>
    </source>
</evidence>
<dbReference type="EMBL" id="CP042997">
    <property type="protein sequence ID" value="QEH36811.1"/>
    <property type="molecule type" value="Genomic_DNA"/>
</dbReference>
<organism evidence="2 3">
    <name type="scientific">Aquisphaera giovannonii</name>
    <dbReference type="NCBI Taxonomy" id="406548"/>
    <lineage>
        <taxon>Bacteria</taxon>
        <taxon>Pseudomonadati</taxon>
        <taxon>Planctomycetota</taxon>
        <taxon>Planctomycetia</taxon>
        <taxon>Isosphaerales</taxon>
        <taxon>Isosphaeraceae</taxon>
        <taxon>Aquisphaera</taxon>
    </lineage>
</organism>
<evidence type="ECO:0000313" key="3">
    <source>
        <dbReference type="Proteomes" id="UP000324233"/>
    </source>
</evidence>